<dbReference type="RefSeq" id="WP_407048834.1">
    <property type="nucleotide sequence ID" value="NZ_CP158568.1"/>
</dbReference>
<dbReference type="InterPro" id="IPR002641">
    <property type="entry name" value="PNPLA_dom"/>
</dbReference>
<accession>A0AAU7X7J3</accession>
<evidence type="ECO:0000313" key="6">
    <source>
        <dbReference type="EMBL" id="XBY43732.1"/>
    </source>
</evidence>
<dbReference type="PANTHER" id="PTHR14226:SF76">
    <property type="entry name" value="NTE FAMILY PROTEIN RSSA"/>
    <property type="match status" value="1"/>
</dbReference>
<dbReference type="AlphaFoldDB" id="A0AAU7X7J3"/>
<keyword evidence="2 4" id="KW-0442">Lipid degradation</keyword>
<feature type="domain" description="PNPLA" evidence="5">
    <location>
        <begin position="34"/>
        <end position="194"/>
    </location>
</feature>
<evidence type="ECO:0000259" key="5">
    <source>
        <dbReference type="PROSITE" id="PS51635"/>
    </source>
</evidence>
<dbReference type="Gene3D" id="3.40.1090.10">
    <property type="entry name" value="Cytosolic phospholipase A2 catalytic domain"/>
    <property type="match status" value="2"/>
</dbReference>
<proteinExistence type="predicted"/>
<feature type="short sequence motif" description="DGA/G" evidence="4">
    <location>
        <begin position="181"/>
        <end position="183"/>
    </location>
</feature>
<dbReference type="GO" id="GO:0016042">
    <property type="term" value="P:lipid catabolic process"/>
    <property type="evidence" value="ECO:0007669"/>
    <property type="project" value="UniProtKB-UniRule"/>
</dbReference>
<keyword evidence="1 4" id="KW-0378">Hydrolase</keyword>
<dbReference type="InterPro" id="IPR016035">
    <property type="entry name" value="Acyl_Trfase/lysoPLipase"/>
</dbReference>
<dbReference type="GO" id="GO:0016787">
    <property type="term" value="F:hydrolase activity"/>
    <property type="evidence" value="ECO:0007669"/>
    <property type="project" value="UniProtKB-UniRule"/>
</dbReference>
<dbReference type="PANTHER" id="PTHR14226">
    <property type="entry name" value="NEUROPATHY TARGET ESTERASE/SWISS CHEESE D.MELANOGASTER"/>
    <property type="match status" value="1"/>
</dbReference>
<keyword evidence="3 4" id="KW-0443">Lipid metabolism</keyword>
<sequence>MFVEVARRIWGGSVVEGGEPPVLEAPRRRPKIGLALGAGVARGWAGIGVVRALKAAGIEPDVVSGTSMGAVVGGCMLAGKLDELEAFARDLTPRKVLSLIDIRFGGSGLVGGDRLGKLLGHHLGETAIETLEKPFVAVATELSTGHEIWLSRGGLVEALRASYALPGVFEPCRLGRRLLVDGALVNPVPVSVCQALGADLIIAANFAHDGHRHATVVQASHLHDLEADEPAGSPVERAGRRFVGRLFGSTPERPGITGVMMESFNIIQERIMRSRLAGDPPDVMIAPKLGSIGLVDFHRAAEAIEIGREAAERAVPEIAHMMSALAR</sequence>
<feature type="active site" description="Nucleophile" evidence="4">
    <location>
        <position position="67"/>
    </location>
</feature>
<evidence type="ECO:0000256" key="4">
    <source>
        <dbReference type="PROSITE-ProRule" id="PRU01161"/>
    </source>
</evidence>
<evidence type="ECO:0000256" key="1">
    <source>
        <dbReference type="ARBA" id="ARBA00022801"/>
    </source>
</evidence>
<dbReference type="SUPFAM" id="SSF52151">
    <property type="entry name" value="FabD/lysophospholipase-like"/>
    <property type="match status" value="1"/>
</dbReference>
<dbReference type="Pfam" id="PF01734">
    <property type="entry name" value="Patatin"/>
    <property type="match status" value="1"/>
</dbReference>
<comment type="caution">
    <text evidence="4">Lacks conserved residue(s) required for the propagation of feature annotation.</text>
</comment>
<evidence type="ECO:0000256" key="2">
    <source>
        <dbReference type="ARBA" id="ARBA00022963"/>
    </source>
</evidence>
<evidence type="ECO:0000256" key="3">
    <source>
        <dbReference type="ARBA" id="ARBA00023098"/>
    </source>
</evidence>
<feature type="short sequence motif" description="GXSXG" evidence="4">
    <location>
        <begin position="65"/>
        <end position="69"/>
    </location>
</feature>
<dbReference type="PROSITE" id="PS51635">
    <property type="entry name" value="PNPLA"/>
    <property type="match status" value="1"/>
</dbReference>
<organism evidence="6">
    <name type="scientific">Methyloraptor flagellatus</name>
    <dbReference type="NCBI Taxonomy" id="3162530"/>
    <lineage>
        <taxon>Bacteria</taxon>
        <taxon>Pseudomonadati</taxon>
        <taxon>Pseudomonadota</taxon>
        <taxon>Alphaproteobacteria</taxon>
        <taxon>Hyphomicrobiales</taxon>
        <taxon>Ancalomicrobiaceae</taxon>
        <taxon>Methyloraptor</taxon>
    </lineage>
</organism>
<dbReference type="EMBL" id="CP158568">
    <property type="protein sequence ID" value="XBY43732.1"/>
    <property type="molecule type" value="Genomic_DNA"/>
</dbReference>
<name>A0AAU7X7J3_9HYPH</name>
<feature type="active site" description="Proton acceptor" evidence="4">
    <location>
        <position position="181"/>
    </location>
</feature>
<dbReference type="KEGG" id="mflg:ABS361_16875"/>
<gene>
    <name evidence="6" type="ORF">ABS361_16875</name>
</gene>
<protein>
    <submittedName>
        <fullName evidence="6">Patatin-like phospholipase family protein</fullName>
    </submittedName>
</protein>
<dbReference type="InterPro" id="IPR050301">
    <property type="entry name" value="NTE"/>
</dbReference>
<reference evidence="6" key="1">
    <citation type="submission" date="2024-06" db="EMBL/GenBank/DDBJ databases">
        <title>Methylostella associata gen. nov., sp. nov., a novel Ancalomicrobiaceae-affiliated facultatively methylotrophic bacteria that feed on methanotrophs of the genus Methylococcus.</title>
        <authorList>
            <person name="Saltykova V."/>
            <person name="Danilova O.V."/>
            <person name="Oshkin I.Y."/>
            <person name="Belova S.E."/>
            <person name="Pimenov N.V."/>
            <person name="Dedysh S.N."/>
        </authorList>
    </citation>
    <scope>NUCLEOTIDE SEQUENCE</scope>
    <source>
        <strain evidence="6">S20</strain>
    </source>
</reference>